<dbReference type="RefSeq" id="WP_073023492.1">
    <property type="nucleotide sequence ID" value="NZ_FQZS01000003.1"/>
</dbReference>
<keyword evidence="2" id="KW-1185">Reference proteome</keyword>
<dbReference type="EMBL" id="FQZS01000003">
    <property type="protein sequence ID" value="SHI40899.1"/>
    <property type="molecule type" value="Genomic_DNA"/>
</dbReference>
<evidence type="ECO:0000313" key="2">
    <source>
        <dbReference type="Proteomes" id="UP000184442"/>
    </source>
</evidence>
<protein>
    <submittedName>
        <fullName evidence="1">Uncharacterized protein</fullName>
    </submittedName>
</protein>
<accession>A0A1M6AWH0</accession>
<evidence type="ECO:0000313" key="1">
    <source>
        <dbReference type="EMBL" id="SHI40899.1"/>
    </source>
</evidence>
<sequence>MKINKINQSCQPIPSFIDSPYFVEEPFNWHLKEDAPEELKKEFEEYMKSDYEEIGVIPCPK</sequence>
<dbReference type="OrthoDB" id="1954698at2"/>
<dbReference type="AlphaFoldDB" id="A0A1M6AWH0"/>
<name>A0A1M6AWH0_9FIRM</name>
<proteinExistence type="predicted"/>
<organism evidence="1 2">
    <name type="scientific">Lutispora thermophila DSM 19022</name>
    <dbReference type="NCBI Taxonomy" id="1122184"/>
    <lineage>
        <taxon>Bacteria</taxon>
        <taxon>Bacillati</taxon>
        <taxon>Bacillota</taxon>
        <taxon>Clostridia</taxon>
        <taxon>Lutisporales</taxon>
        <taxon>Lutisporaceae</taxon>
        <taxon>Lutispora</taxon>
    </lineage>
</organism>
<dbReference type="Proteomes" id="UP000184442">
    <property type="component" value="Unassembled WGS sequence"/>
</dbReference>
<dbReference type="STRING" id="1122184.SAMN02745176_00155"/>
<reference evidence="1 2" key="1">
    <citation type="submission" date="2016-11" db="EMBL/GenBank/DDBJ databases">
        <authorList>
            <person name="Jaros S."/>
            <person name="Januszkiewicz K."/>
            <person name="Wedrychowicz H."/>
        </authorList>
    </citation>
    <scope>NUCLEOTIDE SEQUENCE [LARGE SCALE GENOMIC DNA]</scope>
    <source>
        <strain evidence="1 2">DSM 19022</strain>
    </source>
</reference>
<gene>
    <name evidence="1" type="ORF">SAMN02745176_00155</name>
</gene>